<dbReference type="Proteomes" id="UP000664859">
    <property type="component" value="Unassembled WGS sequence"/>
</dbReference>
<reference evidence="2" key="1">
    <citation type="submission" date="2021-02" db="EMBL/GenBank/DDBJ databases">
        <title>First Annotated Genome of the Yellow-green Alga Tribonema minus.</title>
        <authorList>
            <person name="Mahan K.M."/>
        </authorList>
    </citation>
    <scope>NUCLEOTIDE SEQUENCE</scope>
    <source>
        <strain evidence="2">UTEX B ZZ1240</strain>
    </source>
</reference>
<dbReference type="Pfam" id="PF00881">
    <property type="entry name" value="Nitroreductase"/>
    <property type="match status" value="1"/>
</dbReference>
<dbReference type="GO" id="GO:0016491">
    <property type="term" value="F:oxidoreductase activity"/>
    <property type="evidence" value="ECO:0007669"/>
    <property type="project" value="InterPro"/>
</dbReference>
<evidence type="ECO:0000259" key="1">
    <source>
        <dbReference type="Pfam" id="PF00881"/>
    </source>
</evidence>
<protein>
    <submittedName>
        <fullName evidence="2">Putative nitroreductase family</fullName>
    </submittedName>
</protein>
<keyword evidence="3" id="KW-1185">Reference proteome</keyword>
<dbReference type="PANTHER" id="PTHR43543">
    <property type="entry name" value="MALONIC SEMIALDEHYDE REDUCTASE RUTE-RELATED"/>
    <property type="match status" value="1"/>
</dbReference>
<dbReference type="AlphaFoldDB" id="A0A835Z3C4"/>
<accession>A0A835Z3C4</accession>
<feature type="non-terminal residue" evidence="2">
    <location>
        <position position="1"/>
    </location>
</feature>
<dbReference type="SUPFAM" id="SSF55469">
    <property type="entry name" value="FMN-dependent nitroreductase-like"/>
    <property type="match status" value="1"/>
</dbReference>
<dbReference type="OrthoDB" id="41362at2759"/>
<proteinExistence type="predicted"/>
<organism evidence="2 3">
    <name type="scientific">Tribonema minus</name>
    <dbReference type="NCBI Taxonomy" id="303371"/>
    <lineage>
        <taxon>Eukaryota</taxon>
        <taxon>Sar</taxon>
        <taxon>Stramenopiles</taxon>
        <taxon>Ochrophyta</taxon>
        <taxon>PX clade</taxon>
        <taxon>Xanthophyceae</taxon>
        <taxon>Tribonematales</taxon>
        <taxon>Tribonemataceae</taxon>
        <taxon>Tribonema</taxon>
    </lineage>
</organism>
<dbReference type="Gene3D" id="3.40.109.10">
    <property type="entry name" value="NADH Oxidase"/>
    <property type="match status" value="1"/>
</dbReference>
<evidence type="ECO:0000313" key="3">
    <source>
        <dbReference type="Proteomes" id="UP000664859"/>
    </source>
</evidence>
<gene>
    <name evidence="2" type="ORF">JKP88DRAFT_163051</name>
</gene>
<dbReference type="EMBL" id="JAFCMP010000146">
    <property type="protein sequence ID" value="KAG5184897.1"/>
    <property type="molecule type" value="Genomic_DNA"/>
</dbReference>
<sequence length="233" mass="25071">QARHAAKRFLPDAVPEDIINDVLAMTIRTPTSFNAQPWACIIVRDEEQKEALAQAMVGPNIMKVRAAPLTAVFLADLQPTRRVPRMMEEERRAGTPEERVARLPAMIGLFGGEGAAAEALRRGVTAALSPLKPMPSVTSTEAWSYKHAGLAAQTYLLAATAHGLATAPMEGFDGRRVCAALDVPDRYGVAVAVATGYEDPQHAPSAASWRFAPEEMVFLDRFGAPVPDVPTSL</sequence>
<dbReference type="PANTHER" id="PTHR43543:SF1">
    <property type="entry name" value="MALONIC SEMIALDEHYDE REDUCTASE RUTE-RELATED"/>
    <property type="match status" value="1"/>
</dbReference>
<comment type="caution">
    <text evidence="2">The sequence shown here is derived from an EMBL/GenBank/DDBJ whole genome shotgun (WGS) entry which is preliminary data.</text>
</comment>
<feature type="domain" description="Nitroreductase" evidence="1">
    <location>
        <begin position="2"/>
        <end position="197"/>
    </location>
</feature>
<dbReference type="InterPro" id="IPR050461">
    <property type="entry name" value="Nitroreductase_HadB/RutE"/>
</dbReference>
<dbReference type="InterPro" id="IPR000415">
    <property type="entry name" value="Nitroreductase-like"/>
</dbReference>
<dbReference type="InterPro" id="IPR029479">
    <property type="entry name" value="Nitroreductase"/>
</dbReference>
<name>A0A835Z3C4_9STRA</name>
<evidence type="ECO:0000313" key="2">
    <source>
        <dbReference type="EMBL" id="KAG5184897.1"/>
    </source>
</evidence>